<feature type="region of interest" description="Disordered" evidence="1">
    <location>
        <begin position="105"/>
        <end position="134"/>
    </location>
</feature>
<evidence type="ECO:0000313" key="2">
    <source>
        <dbReference type="EMBL" id="KAJ7065083.1"/>
    </source>
</evidence>
<feature type="non-terminal residue" evidence="2">
    <location>
        <position position="261"/>
    </location>
</feature>
<name>A0AAD6XKG9_9AGAR</name>
<evidence type="ECO:0000256" key="1">
    <source>
        <dbReference type="SAM" id="MobiDB-lite"/>
    </source>
</evidence>
<feature type="compositionally biased region" description="Basic and acidic residues" evidence="1">
    <location>
        <begin position="1"/>
        <end position="10"/>
    </location>
</feature>
<keyword evidence="3" id="KW-1185">Reference proteome</keyword>
<reference evidence="2" key="1">
    <citation type="submission" date="2023-03" db="EMBL/GenBank/DDBJ databases">
        <title>Massive genome expansion in bonnet fungi (Mycena s.s.) driven by repeated elements and novel gene families across ecological guilds.</title>
        <authorList>
            <consortium name="Lawrence Berkeley National Laboratory"/>
            <person name="Harder C.B."/>
            <person name="Miyauchi S."/>
            <person name="Viragh M."/>
            <person name="Kuo A."/>
            <person name="Thoen E."/>
            <person name="Andreopoulos B."/>
            <person name="Lu D."/>
            <person name="Skrede I."/>
            <person name="Drula E."/>
            <person name="Henrissat B."/>
            <person name="Morin E."/>
            <person name="Kohler A."/>
            <person name="Barry K."/>
            <person name="LaButti K."/>
            <person name="Morin E."/>
            <person name="Salamov A."/>
            <person name="Lipzen A."/>
            <person name="Mereny Z."/>
            <person name="Hegedus B."/>
            <person name="Baldrian P."/>
            <person name="Stursova M."/>
            <person name="Weitz H."/>
            <person name="Taylor A."/>
            <person name="Grigoriev I.V."/>
            <person name="Nagy L.G."/>
            <person name="Martin F."/>
            <person name="Kauserud H."/>
        </authorList>
    </citation>
    <scope>NUCLEOTIDE SEQUENCE</scope>
    <source>
        <strain evidence="2">CBHHK173m</strain>
    </source>
</reference>
<organism evidence="2 3">
    <name type="scientific">Mycena belliarum</name>
    <dbReference type="NCBI Taxonomy" id="1033014"/>
    <lineage>
        <taxon>Eukaryota</taxon>
        <taxon>Fungi</taxon>
        <taxon>Dikarya</taxon>
        <taxon>Basidiomycota</taxon>
        <taxon>Agaricomycotina</taxon>
        <taxon>Agaricomycetes</taxon>
        <taxon>Agaricomycetidae</taxon>
        <taxon>Agaricales</taxon>
        <taxon>Marasmiineae</taxon>
        <taxon>Mycenaceae</taxon>
        <taxon>Mycena</taxon>
    </lineage>
</organism>
<protein>
    <submittedName>
        <fullName evidence="2">Uncharacterized protein</fullName>
    </submittedName>
</protein>
<accession>A0AAD6XKG9</accession>
<evidence type="ECO:0000313" key="3">
    <source>
        <dbReference type="Proteomes" id="UP001222325"/>
    </source>
</evidence>
<dbReference type="AlphaFoldDB" id="A0AAD6XKG9"/>
<comment type="caution">
    <text evidence="2">The sequence shown here is derived from an EMBL/GenBank/DDBJ whole genome shotgun (WGS) entry which is preliminary data.</text>
</comment>
<sequence>QPSVTRRADSRVAGTDSRQRHLGHHSRKALRSRCHDTAAKDNGVPHTGGLEPEEADLVAQILEVYTGCVDTDHALLLVKQRLGETRERVAEHIINALFENPTYPKLDNKGKRKRVEDASDAQGEARGQPKHKVDYGKGVHYPELCLDQLLVDFPQIPLAHIQRSLLDQSSLYAPTHIYLEDERRRGGALPYALNTETPRATTKGKQKALHDREFESERELIKSRTSGVVEEAKVERRRTTARSLTMAFECGCCFSTYPFTQ</sequence>
<proteinExistence type="predicted"/>
<feature type="region of interest" description="Disordered" evidence="1">
    <location>
        <begin position="1"/>
        <end position="32"/>
    </location>
</feature>
<feature type="compositionally biased region" description="Basic and acidic residues" evidence="1">
    <location>
        <begin position="106"/>
        <end position="117"/>
    </location>
</feature>
<gene>
    <name evidence="2" type="ORF">B0H15DRAFT_177088</name>
</gene>
<feature type="compositionally biased region" description="Basic residues" evidence="1">
    <location>
        <begin position="20"/>
        <end position="32"/>
    </location>
</feature>
<dbReference type="Proteomes" id="UP001222325">
    <property type="component" value="Unassembled WGS sequence"/>
</dbReference>
<dbReference type="EMBL" id="JARJCN010000186">
    <property type="protein sequence ID" value="KAJ7065083.1"/>
    <property type="molecule type" value="Genomic_DNA"/>
</dbReference>